<proteinExistence type="predicted"/>
<sequence>MSIPTALFKRGRGREPGASARYAVRRAGGATTSLMARRSSGKSGAGRFLLQRRPLAAGSSLVSRSSGRTGAGLRRRPLAARRDDRISALPDDLLLLILGRLDTRSALGTGSLSRRWARLLRELGAIDMRVGDMLPPRYHRWVHLYNDIRTKGTFLHYRPRALSLELVSNIRRYERRAMRAFTSSTESFLEGPCWRVKRLSLEFFITGTADCMNRLVAEAIDV</sequence>
<dbReference type="OrthoDB" id="688942at2759"/>
<dbReference type="Pfam" id="PF00646">
    <property type="entry name" value="F-box"/>
    <property type="match status" value="1"/>
</dbReference>
<dbReference type="PANTHER" id="PTHR35545">
    <property type="entry name" value="F-BOX DOMAIN-CONTAINING PROTEIN"/>
    <property type="match status" value="1"/>
</dbReference>
<reference evidence="2 3" key="1">
    <citation type="submission" date="2016-09" db="EMBL/GenBank/DDBJ databases">
        <title>The draft genome of Dichanthelium oligosanthes: A C3 panicoid grass species.</title>
        <authorList>
            <person name="Studer A.J."/>
            <person name="Schnable J.C."/>
            <person name="Brutnell T.P."/>
        </authorList>
    </citation>
    <scope>NUCLEOTIDE SEQUENCE [LARGE SCALE GENOMIC DNA]</scope>
    <source>
        <strain evidence="3">cv. Kellogg 1175</strain>
        <tissue evidence="2">Leaf</tissue>
    </source>
</reference>
<comment type="caution">
    <text evidence="2">The sequence shown here is derived from an EMBL/GenBank/DDBJ whole genome shotgun (WGS) entry which is preliminary data.</text>
</comment>
<dbReference type="STRING" id="888268.A0A1E5UTT0"/>
<feature type="domain" description="F-box" evidence="1">
    <location>
        <begin position="83"/>
        <end position="130"/>
    </location>
</feature>
<dbReference type="Gene3D" id="1.20.1280.50">
    <property type="match status" value="1"/>
</dbReference>
<gene>
    <name evidence="2" type="ORF">BAE44_0022760</name>
</gene>
<organism evidence="2 3">
    <name type="scientific">Dichanthelium oligosanthes</name>
    <dbReference type="NCBI Taxonomy" id="888268"/>
    <lineage>
        <taxon>Eukaryota</taxon>
        <taxon>Viridiplantae</taxon>
        <taxon>Streptophyta</taxon>
        <taxon>Embryophyta</taxon>
        <taxon>Tracheophyta</taxon>
        <taxon>Spermatophyta</taxon>
        <taxon>Magnoliopsida</taxon>
        <taxon>Liliopsida</taxon>
        <taxon>Poales</taxon>
        <taxon>Poaceae</taxon>
        <taxon>PACMAD clade</taxon>
        <taxon>Panicoideae</taxon>
        <taxon>Panicodae</taxon>
        <taxon>Paniceae</taxon>
        <taxon>Dichantheliinae</taxon>
        <taxon>Dichanthelium</taxon>
    </lineage>
</organism>
<dbReference type="SUPFAM" id="SSF81383">
    <property type="entry name" value="F-box domain"/>
    <property type="match status" value="1"/>
</dbReference>
<evidence type="ECO:0000313" key="3">
    <source>
        <dbReference type="Proteomes" id="UP000095767"/>
    </source>
</evidence>
<keyword evidence="3" id="KW-1185">Reference proteome</keyword>
<dbReference type="InterPro" id="IPR001810">
    <property type="entry name" value="F-box_dom"/>
</dbReference>
<evidence type="ECO:0000259" key="1">
    <source>
        <dbReference type="PROSITE" id="PS50181"/>
    </source>
</evidence>
<dbReference type="InterPro" id="IPR036047">
    <property type="entry name" value="F-box-like_dom_sf"/>
</dbReference>
<name>A0A1E5UTT0_9POAL</name>
<dbReference type="Proteomes" id="UP000095767">
    <property type="component" value="Unassembled WGS sequence"/>
</dbReference>
<evidence type="ECO:0000313" key="2">
    <source>
        <dbReference type="EMBL" id="OEL16218.1"/>
    </source>
</evidence>
<dbReference type="PROSITE" id="PS50181">
    <property type="entry name" value="FBOX"/>
    <property type="match status" value="1"/>
</dbReference>
<dbReference type="EMBL" id="LWDX02063647">
    <property type="protein sequence ID" value="OEL16218.1"/>
    <property type="molecule type" value="Genomic_DNA"/>
</dbReference>
<dbReference type="PANTHER" id="PTHR35545:SF20">
    <property type="entry name" value="OS05G0536800 PROTEIN"/>
    <property type="match status" value="1"/>
</dbReference>
<dbReference type="AlphaFoldDB" id="A0A1E5UTT0"/>
<protein>
    <recommendedName>
        <fullName evidence="1">F-box domain-containing protein</fullName>
    </recommendedName>
</protein>
<accession>A0A1E5UTT0</accession>